<sequence>MPDAPSFWTGALLMMLMSFAGFSCDHPTGPTGGLPEPRTNAAEPTDAGPREAVFAGGCFWCVEAVFQQLAGVSEVTSGYAGGDADSANYEQVASGMTDHAEVVRVVYDPNVISYAALLRVFFATHDPTQLNRQGPDHGRQYRSAIFYKDEHQQRAAADYIAQLTEANAYDRPIVTTLEPLDAFYEAEQYHQDFADRNPMHPYIRQWALPKVDKVQTKFPEKLRDPTD</sequence>
<dbReference type="RefSeq" id="WP_425343654.1">
    <property type="nucleotide sequence ID" value="NZ_JBGUBD010000001.1"/>
</dbReference>
<reference evidence="8 9" key="1">
    <citation type="submission" date="2024-08" db="EMBL/GenBank/DDBJ databases">
        <title>Whole-genome sequencing of halo(alkali)philic microorganisms from hypersaline lakes.</title>
        <authorList>
            <person name="Sorokin D.Y."/>
            <person name="Merkel A.Y."/>
            <person name="Messina E."/>
            <person name="Yakimov M."/>
        </authorList>
    </citation>
    <scope>NUCLEOTIDE SEQUENCE [LARGE SCALE GENOMIC DNA]</scope>
    <source>
        <strain evidence="8 9">AB-hyl4</strain>
    </source>
</reference>
<comment type="catalytic activity">
    <reaction evidence="2 4">
        <text>L-methionyl-[protein] + [thioredoxin]-disulfide + H2O = L-methionyl-(S)-S-oxide-[protein] + [thioredoxin]-dithiol</text>
        <dbReference type="Rhea" id="RHEA:14217"/>
        <dbReference type="Rhea" id="RHEA-COMP:10698"/>
        <dbReference type="Rhea" id="RHEA-COMP:10700"/>
        <dbReference type="Rhea" id="RHEA-COMP:12313"/>
        <dbReference type="Rhea" id="RHEA-COMP:12315"/>
        <dbReference type="ChEBI" id="CHEBI:15377"/>
        <dbReference type="ChEBI" id="CHEBI:16044"/>
        <dbReference type="ChEBI" id="CHEBI:29950"/>
        <dbReference type="ChEBI" id="CHEBI:44120"/>
        <dbReference type="ChEBI" id="CHEBI:50058"/>
        <dbReference type="EC" id="1.8.4.11"/>
    </reaction>
</comment>
<evidence type="ECO:0000256" key="5">
    <source>
        <dbReference type="SAM" id="MobiDB-lite"/>
    </source>
</evidence>
<dbReference type="InterPro" id="IPR036509">
    <property type="entry name" value="Met_Sox_Rdtase_MsrA_sf"/>
</dbReference>
<feature type="region of interest" description="Disordered" evidence="5">
    <location>
        <begin position="28"/>
        <end position="47"/>
    </location>
</feature>
<dbReference type="InterPro" id="IPR002569">
    <property type="entry name" value="Met_Sox_Rdtase_MsrA_dom"/>
</dbReference>
<feature type="active site" evidence="4">
    <location>
        <position position="58"/>
    </location>
</feature>
<dbReference type="Gene3D" id="3.30.1060.10">
    <property type="entry name" value="Peptide methionine sulphoxide reductase MsrA"/>
    <property type="match status" value="1"/>
</dbReference>
<dbReference type="GO" id="GO:0008113">
    <property type="term" value="F:peptide-methionine (S)-S-oxide reductase activity"/>
    <property type="evidence" value="ECO:0007669"/>
    <property type="project" value="UniProtKB-EC"/>
</dbReference>
<comment type="function">
    <text evidence="4">Has an important function as a repair enzyme for proteins that have been inactivated by oxidation. Catalyzes the reversible oxidation-reduction of methionine sulfoxide in proteins to methionine.</text>
</comment>
<dbReference type="EC" id="1.8.4.11" evidence="4"/>
<accession>A0ABV4U0L9</accession>
<evidence type="ECO:0000256" key="2">
    <source>
        <dbReference type="ARBA" id="ARBA00047806"/>
    </source>
</evidence>
<gene>
    <name evidence="4 8" type="primary">msrA</name>
    <name evidence="8" type="ORF">ACERK3_00325</name>
</gene>
<dbReference type="SUPFAM" id="SSF55068">
    <property type="entry name" value="Peptide methionine sulfoxide reductase"/>
    <property type="match status" value="1"/>
</dbReference>
<dbReference type="Proteomes" id="UP001575105">
    <property type="component" value="Unassembled WGS sequence"/>
</dbReference>
<feature type="chain" id="PRO_5047419488" description="Peptide methionine sulfoxide reductase MsrA" evidence="6">
    <location>
        <begin position="21"/>
        <end position="227"/>
    </location>
</feature>
<comment type="similarity">
    <text evidence="4">Belongs to the MsrA Met sulfoxide reductase family.</text>
</comment>
<keyword evidence="6" id="KW-0732">Signal</keyword>
<dbReference type="NCBIfam" id="TIGR00401">
    <property type="entry name" value="msrA"/>
    <property type="match status" value="1"/>
</dbReference>
<comment type="catalytic activity">
    <reaction evidence="3 4">
        <text>[thioredoxin]-disulfide + L-methionine + H2O = L-methionine (S)-S-oxide + [thioredoxin]-dithiol</text>
        <dbReference type="Rhea" id="RHEA:19993"/>
        <dbReference type="Rhea" id="RHEA-COMP:10698"/>
        <dbReference type="Rhea" id="RHEA-COMP:10700"/>
        <dbReference type="ChEBI" id="CHEBI:15377"/>
        <dbReference type="ChEBI" id="CHEBI:29950"/>
        <dbReference type="ChEBI" id="CHEBI:50058"/>
        <dbReference type="ChEBI" id="CHEBI:57844"/>
        <dbReference type="ChEBI" id="CHEBI:58772"/>
        <dbReference type="EC" id="1.8.4.11"/>
    </reaction>
</comment>
<protein>
    <recommendedName>
        <fullName evidence="4">Peptide methionine sulfoxide reductase MsrA</fullName>
        <shortName evidence="4">Protein-methionine-S-oxide reductase</shortName>
        <ecNumber evidence="4">1.8.4.11</ecNumber>
    </recommendedName>
    <alternativeName>
        <fullName evidence="4">Peptide-methionine (S)-S-oxide reductase</fullName>
        <shortName evidence="4">Peptide Met(O) reductase</shortName>
    </alternativeName>
</protein>
<feature type="domain" description="Peptide methionine sulphoxide reductase MsrA" evidence="7">
    <location>
        <begin position="51"/>
        <end position="202"/>
    </location>
</feature>
<evidence type="ECO:0000256" key="1">
    <source>
        <dbReference type="ARBA" id="ARBA00023002"/>
    </source>
</evidence>
<evidence type="ECO:0000256" key="3">
    <source>
        <dbReference type="ARBA" id="ARBA00048782"/>
    </source>
</evidence>
<name>A0ABV4U0L9_9BACT</name>
<proteinExistence type="inferred from homology"/>
<organism evidence="8 9">
    <name type="scientific">Natronomicrosphaera hydrolytica</name>
    <dbReference type="NCBI Taxonomy" id="3242702"/>
    <lineage>
        <taxon>Bacteria</taxon>
        <taxon>Pseudomonadati</taxon>
        <taxon>Planctomycetota</taxon>
        <taxon>Phycisphaerae</taxon>
        <taxon>Phycisphaerales</taxon>
        <taxon>Phycisphaeraceae</taxon>
        <taxon>Natronomicrosphaera</taxon>
    </lineage>
</organism>
<keyword evidence="1 4" id="KW-0560">Oxidoreductase</keyword>
<dbReference type="PANTHER" id="PTHR43774">
    <property type="entry name" value="PEPTIDE METHIONINE SULFOXIDE REDUCTASE"/>
    <property type="match status" value="1"/>
</dbReference>
<evidence type="ECO:0000256" key="6">
    <source>
        <dbReference type="SAM" id="SignalP"/>
    </source>
</evidence>
<dbReference type="HAMAP" id="MF_01401">
    <property type="entry name" value="MsrA"/>
    <property type="match status" value="1"/>
</dbReference>
<evidence type="ECO:0000256" key="4">
    <source>
        <dbReference type="HAMAP-Rule" id="MF_01401"/>
    </source>
</evidence>
<evidence type="ECO:0000259" key="7">
    <source>
        <dbReference type="Pfam" id="PF01625"/>
    </source>
</evidence>
<comment type="caution">
    <text evidence="8">The sequence shown here is derived from an EMBL/GenBank/DDBJ whole genome shotgun (WGS) entry which is preliminary data.</text>
</comment>
<dbReference type="PANTHER" id="PTHR43774:SF1">
    <property type="entry name" value="PEPTIDE METHIONINE SULFOXIDE REDUCTASE MSRA 2"/>
    <property type="match status" value="1"/>
</dbReference>
<evidence type="ECO:0000313" key="9">
    <source>
        <dbReference type="Proteomes" id="UP001575105"/>
    </source>
</evidence>
<dbReference type="EMBL" id="JBGUBD010000001">
    <property type="protein sequence ID" value="MFA9476725.1"/>
    <property type="molecule type" value="Genomic_DNA"/>
</dbReference>
<keyword evidence="9" id="KW-1185">Reference proteome</keyword>
<feature type="signal peptide" evidence="6">
    <location>
        <begin position="1"/>
        <end position="20"/>
    </location>
</feature>
<dbReference type="Pfam" id="PF01625">
    <property type="entry name" value="PMSR"/>
    <property type="match status" value="1"/>
</dbReference>
<evidence type="ECO:0000313" key="8">
    <source>
        <dbReference type="EMBL" id="MFA9476725.1"/>
    </source>
</evidence>